<evidence type="ECO:0000256" key="2">
    <source>
        <dbReference type="SAM" id="SignalP"/>
    </source>
</evidence>
<feature type="compositionally biased region" description="Pro residues" evidence="1">
    <location>
        <begin position="134"/>
        <end position="160"/>
    </location>
</feature>
<feature type="region of interest" description="Disordered" evidence="1">
    <location>
        <begin position="267"/>
        <end position="337"/>
    </location>
</feature>
<proteinExistence type="predicted"/>
<evidence type="ECO:0000259" key="3">
    <source>
        <dbReference type="Pfam" id="PF04155"/>
    </source>
</evidence>
<gene>
    <name evidence="4" type="ORF">BOKJ2_LOCUS3486</name>
</gene>
<dbReference type="Pfam" id="PF04155">
    <property type="entry name" value="Ground-like"/>
    <property type="match status" value="1"/>
</dbReference>
<feature type="compositionally biased region" description="Gly residues" evidence="1">
    <location>
        <begin position="291"/>
        <end position="321"/>
    </location>
</feature>
<dbReference type="Proteomes" id="UP000614601">
    <property type="component" value="Unassembled WGS sequence"/>
</dbReference>
<keyword evidence="5" id="KW-1185">Reference proteome</keyword>
<reference evidence="4" key="1">
    <citation type="submission" date="2020-09" db="EMBL/GenBank/DDBJ databases">
        <authorList>
            <person name="Kikuchi T."/>
        </authorList>
    </citation>
    <scope>NUCLEOTIDE SEQUENCE</scope>
    <source>
        <strain evidence="4">SH1</strain>
    </source>
</reference>
<dbReference type="EMBL" id="CAJFCW020000002">
    <property type="protein sequence ID" value="CAG9092562.1"/>
    <property type="molecule type" value="Genomic_DNA"/>
</dbReference>
<evidence type="ECO:0000313" key="5">
    <source>
        <dbReference type="Proteomes" id="UP000614601"/>
    </source>
</evidence>
<dbReference type="OrthoDB" id="5831900at2759"/>
<feature type="domain" description="Ground-like" evidence="3">
    <location>
        <begin position="183"/>
        <end position="265"/>
    </location>
</feature>
<feature type="signal peptide" evidence="2">
    <location>
        <begin position="1"/>
        <end position="18"/>
    </location>
</feature>
<sequence>MYFSVLFLYLCYALTVVGNRTEIYSSPPSHLPTKRIYIHGRPVYIRQMFVSPLRSSRSTEVRLNPRKKRCPGLFGAAAPPPAAPAYAPAAYAPAAAPAYSYQYYQSAAPAPAQVQIPQQIVLQQPIQVVPAQPPAVAQPPLTLPQPPPPPPPPTTIPPPPEDGEYLERPEYPLPECYTDDSNFMCCNNKLEQYMKEAFIELKQSRDDWTSCNIQQIAHKVQLRAEKEFNTNFEVISGVGDYASKSHFYSNLICKIEREGKFILAYATPRPDDEEGGEDSGTLVEGNDITGNGEGANGGPNGSDGGVGDGDGNNGEQGGNGYGNNSPPSYSANERSYP</sequence>
<organism evidence="4 5">
    <name type="scientific">Bursaphelenchus okinawaensis</name>
    <dbReference type="NCBI Taxonomy" id="465554"/>
    <lineage>
        <taxon>Eukaryota</taxon>
        <taxon>Metazoa</taxon>
        <taxon>Ecdysozoa</taxon>
        <taxon>Nematoda</taxon>
        <taxon>Chromadorea</taxon>
        <taxon>Rhabditida</taxon>
        <taxon>Tylenchina</taxon>
        <taxon>Tylenchomorpha</taxon>
        <taxon>Aphelenchoidea</taxon>
        <taxon>Aphelenchoididae</taxon>
        <taxon>Bursaphelenchus</taxon>
    </lineage>
</organism>
<accession>A0A811K6P6</accession>
<dbReference type="Proteomes" id="UP000783686">
    <property type="component" value="Unassembled WGS sequence"/>
</dbReference>
<dbReference type="EMBL" id="CAJFDH010000002">
    <property type="protein sequence ID" value="CAD5211022.1"/>
    <property type="molecule type" value="Genomic_DNA"/>
</dbReference>
<dbReference type="InterPro" id="IPR007284">
    <property type="entry name" value="Ground-like_dom"/>
</dbReference>
<feature type="chain" id="PRO_5035681514" description="Ground-like domain-containing protein" evidence="2">
    <location>
        <begin position="19"/>
        <end position="337"/>
    </location>
</feature>
<evidence type="ECO:0000313" key="4">
    <source>
        <dbReference type="EMBL" id="CAD5211022.1"/>
    </source>
</evidence>
<dbReference type="AlphaFoldDB" id="A0A811K6P6"/>
<keyword evidence="2" id="KW-0732">Signal</keyword>
<comment type="caution">
    <text evidence="4">The sequence shown here is derived from an EMBL/GenBank/DDBJ whole genome shotgun (WGS) entry which is preliminary data.</text>
</comment>
<dbReference type="PANTHER" id="PTHR31967:SF20">
    <property type="entry name" value="GROUND-LIKE DOMAIN-CONTAINING PROTEIN"/>
    <property type="match status" value="1"/>
</dbReference>
<protein>
    <recommendedName>
        <fullName evidence="3">Ground-like domain-containing protein</fullName>
    </recommendedName>
</protein>
<dbReference type="PANTHER" id="PTHR31967">
    <property type="entry name" value="GROUNDHOG (HEDGEHOG-LIKE FAMILY)-RELATED"/>
    <property type="match status" value="1"/>
</dbReference>
<feature type="region of interest" description="Disordered" evidence="1">
    <location>
        <begin position="134"/>
        <end position="171"/>
    </location>
</feature>
<name>A0A811K6P6_9BILA</name>
<evidence type="ECO:0000256" key="1">
    <source>
        <dbReference type="SAM" id="MobiDB-lite"/>
    </source>
</evidence>